<protein>
    <submittedName>
        <fullName evidence="2">Uncharacterized protein</fullName>
    </submittedName>
</protein>
<feature type="region of interest" description="Disordered" evidence="1">
    <location>
        <begin position="102"/>
        <end position="122"/>
    </location>
</feature>
<comment type="caution">
    <text evidence="2">The sequence shown here is derived from an EMBL/GenBank/DDBJ whole genome shotgun (WGS) entry which is preliminary data.</text>
</comment>
<organism evidence="2 3">
    <name type="scientific">Phytophthora pseudosyringae</name>
    <dbReference type="NCBI Taxonomy" id="221518"/>
    <lineage>
        <taxon>Eukaryota</taxon>
        <taxon>Sar</taxon>
        <taxon>Stramenopiles</taxon>
        <taxon>Oomycota</taxon>
        <taxon>Peronosporomycetes</taxon>
        <taxon>Peronosporales</taxon>
        <taxon>Peronosporaceae</taxon>
        <taxon>Phytophthora</taxon>
    </lineage>
</organism>
<sequence length="122" mass="13058">MMGEEDKEESGEADDCFVVIAGEEKWNSLNTSVDYEGEVEEEDSFAGARNTEVVQLSSEGDSANEVVVSVVSKVETLVEVSDKGAESTDCIEEGYPSSYAHLFTDARGPSPPSSRAALRGVE</sequence>
<gene>
    <name evidence="2" type="ORF">PHYPSEUDO_011391</name>
</gene>
<dbReference type="AlphaFoldDB" id="A0A8T1VBF0"/>
<proteinExistence type="predicted"/>
<keyword evidence="3" id="KW-1185">Reference proteome</keyword>
<name>A0A8T1VBF0_9STRA</name>
<evidence type="ECO:0000313" key="2">
    <source>
        <dbReference type="EMBL" id="KAG7377610.1"/>
    </source>
</evidence>
<accession>A0A8T1VBF0</accession>
<dbReference type="Proteomes" id="UP000694044">
    <property type="component" value="Unassembled WGS sequence"/>
</dbReference>
<reference evidence="2" key="1">
    <citation type="submission" date="2021-02" db="EMBL/GenBank/DDBJ databases">
        <authorList>
            <person name="Palmer J.M."/>
        </authorList>
    </citation>
    <scope>NUCLEOTIDE SEQUENCE</scope>
    <source>
        <strain evidence="2">SCRP734</strain>
    </source>
</reference>
<dbReference type="EMBL" id="JAGDFM010000504">
    <property type="protein sequence ID" value="KAG7377610.1"/>
    <property type="molecule type" value="Genomic_DNA"/>
</dbReference>
<evidence type="ECO:0000313" key="3">
    <source>
        <dbReference type="Proteomes" id="UP000694044"/>
    </source>
</evidence>
<evidence type="ECO:0000256" key="1">
    <source>
        <dbReference type="SAM" id="MobiDB-lite"/>
    </source>
</evidence>